<dbReference type="CDD" id="cd00685">
    <property type="entry name" value="Trans_IPPS_HT"/>
    <property type="match status" value="1"/>
</dbReference>
<evidence type="ECO:0000256" key="5">
    <source>
        <dbReference type="ARBA" id="ARBA00022842"/>
    </source>
</evidence>
<evidence type="ECO:0000256" key="6">
    <source>
        <dbReference type="RuleBase" id="RU004466"/>
    </source>
</evidence>
<dbReference type="AlphaFoldDB" id="A0A1M5HXD1"/>
<reference evidence="8" key="1">
    <citation type="submission" date="2016-11" db="EMBL/GenBank/DDBJ databases">
        <authorList>
            <person name="Varghese N."/>
            <person name="Submissions S."/>
        </authorList>
    </citation>
    <scope>NUCLEOTIDE SEQUENCE [LARGE SCALE GENOMIC DNA]</scope>
    <source>
        <strain evidence="8">DSM 16990</strain>
    </source>
</reference>
<sequence length="323" mass="36786">MRSFSEIFESYQTQTDSIIFPVQPENLYGSITYFLRSPGKKIRPVLCLMSNELFKEVHADAYHVANAVELFHNFSLVHDDIMDHSVLRRGRPTLHLKYGENTAILAGDILLIHAYMQLNKINISYREQITHLFSEMACRICEGQQMDIDFEKREIETLKYTDYLRMITFKTSVLLGTAAQIGAIIGLANPQQQNNIYDFGENIGIAFQIQDDFLDAFGDVSITGKQVGSDILENKKTALLLKAFELADPLQKMELKAAMLLIGEERIHTVIGLYKNLKVDEWASTAILHYTEIAFKSLDLIDIPVYKKEKLAELANSLLVRQS</sequence>
<name>A0A1M5HXD1_9SPHI</name>
<proteinExistence type="inferred from homology"/>
<dbReference type="STRING" id="288992.SAMN04488522_104862"/>
<dbReference type="PANTHER" id="PTHR12001:SF85">
    <property type="entry name" value="SHORT CHAIN ISOPRENYL DIPHOSPHATE SYNTHASE"/>
    <property type="match status" value="1"/>
</dbReference>
<dbReference type="Gene3D" id="1.10.600.10">
    <property type="entry name" value="Farnesyl Diphosphate Synthase"/>
    <property type="match status" value="1"/>
</dbReference>
<protein>
    <submittedName>
        <fullName evidence="7">Geranylgeranyl diphosphate synthase, type II</fullName>
    </submittedName>
</protein>
<keyword evidence="3 6" id="KW-0808">Transferase</keyword>
<dbReference type="OrthoDB" id="9805316at2"/>
<evidence type="ECO:0000256" key="3">
    <source>
        <dbReference type="ARBA" id="ARBA00022679"/>
    </source>
</evidence>
<dbReference type="PROSITE" id="PS00723">
    <property type="entry name" value="POLYPRENYL_SYNTHASE_1"/>
    <property type="match status" value="1"/>
</dbReference>
<dbReference type="InterPro" id="IPR008949">
    <property type="entry name" value="Isoprenoid_synthase_dom_sf"/>
</dbReference>
<dbReference type="InterPro" id="IPR033749">
    <property type="entry name" value="Polyprenyl_synt_CS"/>
</dbReference>
<dbReference type="PANTHER" id="PTHR12001">
    <property type="entry name" value="GERANYLGERANYL PYROPHOSPHATE SYNTHASE"/>
    <property type="match status" value="1"/>
</dbReference>
<evidence type="ECO:0000256" key="2">
    <source>
        <dbReference type="ARBA" id="ARBA00006706"/>
    </source>
</evidence>
<dbReference type="SFLD" id="SFLDS00005">
    <property type="entry name" value="Isoprenoid_Synthase_Type_I"/>
    <property type="match status" value="1"/>
</dbReference>
<evidence type="ECO:0000256" key="4">
    <source>
        <dbReference type="ARBA" id="ARBA00022723"/>
    </source>
</evidence>
<keyword evidence="8" id="KW-1185">Reference proteome</keyword>
<comment type="cofactor">
    <cofactor evidence="1">
        <name>Mg(2+)</name>
        <dbReference type="ChEBI" id="CHEBI:18420"/>
    </cofactor>
</comment>
<gene>
    <name evidence="7" type="ORF">SAMN04488522_104862</name>
</gene>
<dbReference type="GO" id="GO:0004659">
    <property type="term" value="F:prenyltransferase activity"/>
    <property type="evidence" value="ECO:0007669"/>
    <property type="project" value="InterPro"/>
</dbReference>
<dbReference type="GO" id="GO:0046872">
    <property type="term" value="F:metal ion binding"/>
    <property type="evidence" value="ECO:0007669"/>
    <property type="project" value="UniProtKB-KW"/>
</dbReference>
<dbReference type="EMBL" id="FQUQ01000004">
    <property type="protein sequence ID" value="SHG20628.1"/>
    <property type="molecule type" value="Genomic_DNA"/>
</dbReference>
<evidence type="ECO:0000256" key="1">
    <source>
        <dbReference type="ARBA" id="ARBA00001946"/>
    </source>
</evidence>
<evidence type="ECO:0000313" key="7">
    <source>
        <dbReference type="EMBL" id="SHG20628.1"/>
    </source>
</evidence>
<organism evidence="7 8">
    <name type="scientific">Pedobacter caeni</name>
    <dbReference type="NCBI Taxonomy" id="288992"/>
    <lineage>
        <taxon>Bacteria</taxon>
        <taxon>Pseudomonadati</taxon>
        <taxon>Bacteroidota</taxon>
        <taxon>Sphingobacteriia</taxon>
        <taxon>Sphingobacteriales</taxon>
        <taxon>Sphingobacteriaceae</taxon>
        <taxon>Pedobacter</taxon>
    </lineage>
</organism>
<dbReference type="Pfam" id="PF00348">
    <property type="entry name" value="polyprenyl_synt"/>
    <property type="match status" value="1"/>
</dbReference>
<dbReference type="RefSeq" id="WP_073233707.1">
    <property type="nucleotide sequence ID" value="NZ_FQUQ01000004.1"/>
</dbReference>
<keyword evidence="5" id="KW-0460">Magnesium</keyword>
<dbReference type="SUPFAM" id="SSF48576">
    <property type="entry name" value="Terpenoid synthases"/>
    <property type="match status" value="1"/>
</dbReference>
<dbReference type="PROSITE" id="PS00444">
    <property type="entry name" value="POLYPRENYL_SYNTHASE_2"/>
    <property type="match status" value="1"/>
</dbReference>
<keyword evidence="4" id="KW-0479">Metal-binding</keyword>
<dbReference type="SFLD" id="SFLDG01017">
    <property type="entry name" value="Polyprenyl_Transferase_Like"/>
    <property type="match status" value="1"/>
</dbReference>
<dbReference type="InterPro" id="IPR000092">
    <property type="entry name" value="Polyprenyl_synt"/>
</dbReference>
<comment type="similarity">
    <text evidence="2 6">Belongs to the FPP/GGPP synthase family.</text>
</comment>
<accession>A0A1M5HXD1</accession>
<dbReference type="GO" id="GO:0008299">
    <property type="term" value="P:isoprenoid biosynthetic process"/>
    <property type="evidence" value="ECO:0007669"/>
    <property type="project" value="InterPro"/>
</dbReference>
<dbReference type="Proteomes" id="UP000184287">
    <property type="component" value="Unassembled WGS sequence"/>
</dbReference>
<evidence type="ECO:0000313" key="8">
    <source>
        <dbReference type="Proteomes" id="UP000184287"/>
    </source>
</evidence>